<dbReference type="InterPro" id="IPR000873">
    <property type="entry name" value="AMP-dep_synth/lig_dom"/>
</dbReference>
<dbReference type="CDD" id="cd12117">
    <property type="entry name" value="A_NRPS_Srf_like"/>
    <property type="match status" value="1"/>
</dbReference>
<dbReference type="CDD" id="cd19540">
    <property type="entry name" value="LCL_NRPS-like"/>
    <property type="match status" value="3"/>
</dbReference>
<proteinExistence type="predicted"/>
<dbReference type="GO" id="GO:0003824">
    <property type="term" value="F:catalytic activity"/>
    <property type="evidence" value="ECO:0007669"/>
    <property type="project" value="InterPro"/>
</dbReference>
<dbReference type="Pfam" id="PF00501">
    <property type="entry name" value="AMP-binding"/>
    <property type="match status" value="4"/>
</dbReference>
<evidence type="ECO:0000256" key="4">
    <source>
        <dbReference type="SAM" id="MobiDB-lite"/>
    </source>
</evidence>
<feature type="domain" description="Carrier" evidence="5">
    <location>
        <begin position="2922"/>
        <end position="2997"/>
    </location>
</feature>
<dbReference type="SUPFAM" id="SSF52777">
    <property type="entry name" value="CoA-dependent acyltransferases"/>
    <property type="match status" value="8"/>
</dbReference>
<dbReference type="SMART" id="SM00823">
    <property type="entry name" value="PKS_PP"/>
    <property type="match status" value="4"/>
</dbReference>
<dbReference type="PROSITE" id="PS00455">
    <property type="entry name" value="AMP_BINDING"/>
    <property type="match status" value="4"/>
</dbReference>
<dbReference type="RefSeq" id="WP_103564371.1">
    <property type="nucleotide sequence ID" value="NZ_MTBP01000002.1"/>
</dbReference>
<dbReference type="Gene3D" id="1.10.1200.10">
    <property type="entry name" value="ACP-like"/>
    <property type="match status" value="3"/>
</dbReference>
<gene>
    <name evidence="6" type="primary">grsB_2</name>
    <name evidence="6" type="ORF">BTM25_40130</name>
</gene>
<dbReference type="GO" id="GO:0044550">
    <property type="term" value="P:secondary metabolite biosynthetic process"/>
    <property type="evidence" value="ECO:0007669"/>
    <property type="project" value="TreeGrafter"/>
</dbReference>
<dbReference type="InterPro" id="IPR010071">
    <property type="entry name" value="AA_adenyl_dom"/>
</dbReference>
<dbReference type="SMART" id="SM00824">
    <property type="entry name" value="PKS_TE"/>
    <property type="match status" value="1"/>
</dbReference>
<accession>A0A2P4UK37</accession>
<dbReference type="GO" id="GO:0043041">
    <property type="term" value="P:amino acid activation for nonribosomal peptide biosynthetic process"/>
    <property type="evidence" value="ECO:0007669"/>
    <property type="project" value="TreeGrafter"/>
</dbReference>
<dbReference type="GO" id="GO:0072330">
    <property type="term" value="P:monocarboxylic acid biosynthetic process"/>
    <property type="evidence" value="ECO:0007669"/>
    <property type="project" value="UniProtKB-ARBA"/>
</dbReference>
<organism evidence="6 7">
    <name type="scientific">Actinomadura rubteroloni</name>
    <dbReference type="NCBI Taxonomy" id="1926885"/>
    <lineage>
        <taxon>Bacteria</taxon>
        <taxon>Bacillati</taxon>
        <taxon>Actinomycetota</taxon>
        <taxon>Actinomycetes</taxon>
        <taxon>Streptosporangiales</taxon>
        <taxon>Thermomonosporaceae</taxon>
        <taxon>Actinomadura</taxon>
    </lineage>
</organism>
<dbReference type="Gene3D" id="3.30.559.30">
    <property type="entry name" value="Nonribosomal peptide synthetase, condensation domain"/>
    <property type="match status" value="4"/>
</dbReference>
<dbReference type="PANTHER" id="PTHR45527:SF1">
    <property type="entry name" value="FATTY ACID SYNTHASE"/>
    <property type="match status" value="1"/>
</dbReference>
<dbReference type="CDD" id="cd05930">
    <property type="entry name" value="A_NRPS"/>
    <property type="match status" value="2"/>
</dbReference>
<dbReference type="Gene3D" id="3.40.50.12780">
    <property type="entry name" value="N-terminal domain of ligase-like"/>
    <property type="match status" value="2"/>
</dbReference>
<dbReference type="PROSITE" id="PS00012">
    <property type="entry name" value="PHOSPHOPANTETHEINE"/>
    <property type="match status" value="2"/>
</dbReference>
<dbReference type="GO" id="GO:0031177">
    <property type="term" value="F:phosphopantetheine binding"/>
    <property type="evidence" value="ECO:0007669"/>
    <property type="project" value="InterPro"/>
</dbReference>
<evidence type="ECO:0000256" key="3">
    <source>
        <dbReference type="ARBA" id="ARBA00022553"/>
    </source>
</evidence>
<dbReference type="PANTHER" id="PTHR45527">
    <property type="entry name" value="NONRIBOSOMAL PEPTIDE SYNTHETASE"/>
    <property type="match status" value="1"/>
</dbReference>
<comment type="cofactor">
    <cofactor evidence="1">
        <name>pantetheine 4'-phosphate</name>
        <dbReference type="ChEBI" id="CHEBI:47942"/>
    </cofactor>
</comment>
<dbReference type="NCBIfam" id="NF003417">
    <property type="entry name" value="PRK04813.1"/>
    <property type="match status" value="4"/>
</dbReference>
<sequence length="4269" mass="450124">MTRPRIEEVLPLSPLQEGMLFHTLYEQDGPDPYVTQIVLGLRGPVDAARLRAALGALLDRHAALRAAFRHEGLDRPVQVVYRDVPVPWRAVDRPGDLAALLAADRARRFVPARAPLLRATLVRLGADDHRLVLTKHHLVLDGWSLPTLLRDLFALYDGRDLPAAVPYRQYFAWLARRDAGADAAVWRAALAGLDGPTLLAPSGSSGPARSLHFALDAARTAALDAFARRTGVTVNTVVRAAWAAALGHATGRDDVVFGAVVAGRPADLPGASALVGLLINTVPVRVRLAPGDTPAALAGRLHADRLAVLAAEHAPLAEVRRAAGAGELFDALLVFENYPSDPSALDCAGLRVTSVAGRDGAHYPAMLVAIPGPELRFRLDHRAPVDGAALAACFRRFLEAFPSGTPLGRVATLEPDVRERVVRGFNATARPVPSGTLASRFAAQAARTPDAVAVRAGDRTLTYRELDRRAERLAARLRGAGVGREDRVAIHRERSPELVVAILAVVKAGGCYVPLDPRHPPARLRAIMAATGARVLLADGPVPFPHDARTPSDAEAPGPGPLPRGLAYIMFTSGSTGAPKGVAATHRDVLALVSDRALRGHRRVLAHSAPSFDASTYELWTPLLSGGEVVLAPPDPAQLGRAIVTGRVDALYLTAGVFQVLAEESPECFAGVSELWVGAEPLPVAAVRRVRERCPGLTVVNAYGPTEITVWSTRHVLAPGAPVPDTVPIGRPLDNTSCRILDSALRPVPPGVVGELYNAGEGVARGYFGRPGLTAERFVADPFGPPGARMYRTGDLCRWTADGSVVFAGRADDQVKVRGLRAEPGEIEAVLARHPCVARAAVVVRDGRVVAHVVPSRPVDAAALRAHASALLPEPLVPSAIVLADTLPLTPNGKVDRRALPAPAAVAVTGRAPRTPREELLCGLFAEVLDVPFVGVDDDFFALGGHSLLATRLASRARSALGVEVPVRTVFDAPTVAALAVRLDAAAPARPPLAPCAGPGPWPASSAQRRLWFLDRLDGASGAYHVRIAVRLTGPLDRAALAAALADVVARHEPLRTVFRVRSGSPVQVVAPVDVPLPVAAVGPPEVDARLRAFAAEPFALDVTPLRAAVFALGESSHVLCLVVHHIAIDGGSARPLLRDLATAYTARLAGHEPVFAPLPVRYADYAVWQRDLLDGLAGEQLAFWRSALAGLPDEIVLPVDRRRPSVPSHRGGSVPLVLAADLSAAVAALARERRVTTFMVVRAAVAVLLAGHGAGADVPLGTAVAGRPSDALDDLVGLFANTLVLRTDLSGDPTFAELLRRVRDADLAAHAHADVPFERLVEELAPSRSPHRHPLFQVMLVFEPPSGPPPALPGLTVEPFGVDLGTTRFDLTFALADRHGDGLAGTIEYATDLFDRTTVEAMAARLVRLLEAAVADPDRPVRALPLLSAAERDSLAALGTGPSAVAPATIGALFAAQVALRPDAVAVESPARAQAGRAAPDTVTYAELDARAGRLADELRAAEAGPERLVGVLLPRSVEFVVAFLAVQKAGAVYLPLDPNHPRERTEALLADARPVCLVTAGASREPVVRRLSDADAAPTAASVDGAAYVIYTSGSTGRPKGVVVSHRGVAGLVAAHPVGPGDRVSHVVSPGFDVSLIELCSALAQGATLVLPEPGPLLGDALAAFLRDARITHAQTPTSLLASLPAGEFPDLRALYAGGETLPDALAEQWSRGRRLFNAYGPTEATVCSTMTGVLSGAVSIGRPIAGVRAYVLDDALRLVPPGVVGELYVAGAGVARGYLRQPGLTAERFVADPFGAAGARMYRTGDLVRWRGEELEFAGRADDQVKINGVRIEPGEVEAVLTGHPQVRRAVVLARDGRLVAYAAASAPSAALRDHVVRRLPAPLVPSQVVVLDELPLSPNGKIDRGALPEPVRAPSAKRPRTPREEILCGLFADLLGRADVGADDDFFALGGHSLLAARLVAGIRAAFDADVPLRAVFETPTVAALAHRIDGAAPAPPRLLPARRPGTLPLSFAQQRLWFLNRLDPRSAAYNMPTALRLTGPLDRAALAAAFGDVVARHEILRTTFPDATQQVHASGDDLVVEDGPGRVRAAARAGFDLAGEPAVRARLFVLGPDDHVLLVVLHHIVADAWSMGPLLGDLAAAYTARRAGRAPGWEPLPVQYGDYALWQRAVLGDASDPGSPFACQVAYWTDALAGLPAETVLPVDRPRPAEPGGRGGAAPFALDAAAHAALVGLAREHGATVFMVVRAAVAVLLSAHGAGTDVPLGAAVAGRPDEALDDLVGFFVNTLVLRTDLSGDPSFADLLRRVRATDLAAHAHADVPFDRLVEALNPERVAGRNPLFQVMIAFQPPSGAPPELPGVRTAPYPLDPGAPKFDLTFAVAEHHADGPAGITGAVEYAADLFDHATAEALASRLARLLTAVPSDPGRRLSRHDVLGARERARLLALGTGPSVAPATIADLFAAQVARTPDAIAVDGPDGTLTYRELDARAADLAQALPGAGPEHLVGVLLPRSVDFVVAFLAVQKAGAVYLPLDPDHPDDRTRHILNDARPTYLISKSASAVRVHRRPTAPPEGTSAPAFVDGAAYVIYTSGSTGRPKGVVVSHRGIAGLVAAHPVGPGDRVSHVVSPGFDVSLIELCSALLQGATLVVPDAGVLLGDGLADVLERGRVTHAQTPTSLLASLPERALPELRALYAGGESLPAPLAERWSREHRLFNAYGPTEATVCSTMTKALSGAVSIGRPIAGVRVYVLDDALRLVPPGVVGELYVAGAGVARGYLGQPRLTGERFVPDPFGPPGARMYRTGDLVRWRGEELEFAGRADDQVKINGVRIEPGEVEAVLTAHPQVGRALVLARHGRLIAYAATTATAAELREHAARTLPAPLVPSQVVVLDELPLSPNGKIDRAALPAPVRAPSAKRPRTPREEILCALVADVLGVDAAGPDDGFFALGGHSLPAARLIGGIRAAFGVEIPLRAVFETPTLADLAARLDGAGRARPPLVPAPRPDPVPLSSAQRGLWFLNRLDPASTAYNVPIALRLDDPDPDALAAAVRDVAGRHEILRTVFPETDGVPRQDVREAATVCTRHRITAAELDDRLAAEPGFDLTAEPPFRTRLFRLDDGTDILLLVLHHIAADAASTGPLLRDLAAAYTARRQGRSPGWEPLRVQFADHALRERADLGDEDDPGSPLARQIAHWTDALADLPATIDLPADRPDPTGRAGLADIDIPDELATAVAELARDHRVTVFMVARAALAVLLHRHGAGRDVPIGAPITRRTDDDLIGFFLTTVVLRTDLGGDPAVAALLRRVRDGDLAAHANADVPFERLVKIVNPARADGRTPLFQVLLAFQEQGDPPPLGTPVPVRSTQAKFALTVTLVRTPRGLTGTLEYDTGLFDPATADALAARFVRILTAFTEDPERAISGIDVLTEDERAAILARHTPRHVPFTDAATLVARQAARTPDAPAAGTLTYRDLDARADRLARALTARGAVPERRVGVLLPRSEDLVTALLAVLRTGAAYVPVDPAHPAERVAFVLADAAPDLVVAAPETERLVPPGIPVVRPDATGDGPPPLPPRPAHPAYVIYTSGSTGRPKGVVVPHAALANLLAWHAATFGGGPGDRTAQFTALGFDVSLQEILSALTTGKALAIPAEDVRRDADALAGWLDRNRVTELFAPALVLDALAATGRALPHLRRVAQAGEALRPAPALRALAAALHNHYGPSETHVATSALVTGDAAPIGRPIWNTRAYVLDDRLRLVPDGVTGELYLSGTALARGYIARPAATAERFVADPFGPPGARMYRTGDLARWHDGDLHFHGRTDDQLKIRGHRVEPAEIAVRLTEHPAVTHAAVIARDGALTAYVVASRPTDASGLRAHCAARLPDFMIPAAFVALDRLPLGPNGKLDRASLPAPGAVRARPPRTPREEELCRVFADVLGLPAVAPDADFFQLGGHSLLASRLVRRVQALFGGSPTVRTLLANPTPARLAPRLATDDADDPFAVLLPLRTAPGAPLFCVHPGSGLGWAYAGLLRHLPDRPLYALQARGLNAPELLPATIEEMAADYTAEIRRVRPHGPYHLAGWSFGGLVAHQIAATLRADGEEVPLLALLDVYPPTHDTAPPPNGAAPSERPETAAGDESRLLKAILDAVGITASERGDEPLTRARAQELLTSHNSALASLEPRHLTAIMDIGANNSRMARAHTPPRLNGDMVFFTAAQGPPPPGHTAWTPYVAGTIENHDVPTGHALMTRPEPLALIAKTLRTHLP</sequence>
<evidence type="ECO:0000256" key="1">
    <source>
        <dbReference type="ARBA" id="ARBA00001957"/>
    </source>
</evidence>
<dbReference type="GO" id="GO:0008610">
    <property type="term" value="P:lipid biosynthetic process"/>
    <property type="evidence" value="ECO:0007669"/>
    <property type="project" value="UniProtKB-ARBA"/>
</dbReference>
<evidence type="ECO:0000259" key="5">
    <source>
        <dbReference type="PROSITE" id="PS50075"/>
    </source>
</evidence>
<dbReference type="GO" id="GO:0005829">
    <property type="term" value="C:cytosol"/>
    <property type="evidence" value="ECO:0007669"/>
    <property type="project" value="TreeGrafter"/>
</dbReference>
<dbReference type="Gene3D" id="3.40.50.1820">
    <property type="entry name" value="alpha/beta hydrolase"/>
    <property type="match status" value="1"/>
</dbReference>
<dbReference type="InterPro" id="IPR036736">
    <property type="entry name" value="ACP-like_sf"/>
</dbReference>
<comment type="caution">
    <text evidence="6">The sequence shown here is derived from an EMBL/GenBank/DDBJ whole genome shotgun (WGS) entry which is preliminary data.</text>
</comment>
<dbReference type="InterPro" id="IPR025110">
    <property type="entry name" value="AMP-bd_C"/>
</dbReference>
<dbReference type="InterPro" id="IPR020802">
    <property type="entry name" value="TesA-like"/>
</dbReference>
<dbReference type="EMBL" id="MTBP01000002">
    <property type="protein sequence ID" value="POM25369.1"/>
    <property type="molecule type" value="Genomic_DNA"/>
</dbReference>
<protein>
    <submittedName>
        <fullName evidence="6">Gramicidin S synthase 2</fullName>
    </submittedName>
</protein>
<dbReference type="SUPFAM" id="SSF56801">
    <property type="entry name" value="Acetyl-CoA synthetase-like"/>
    <property type="match status" value="4"/>
</dbReference>
<dbReference type="FunFam" id="2.30.38.10:FF:000001">
    <property type="entry name" value="Non-ribosomal peptide synthetase PvdI"/>
    <property type="match status" value="4"/>
</dbReference>
<keyword evidence="2" id="KW-0596">Phosphopantetheine</keyword>
<dbReference type="Pfam" id="PF00975">
    <property type="entry name" value="Thioesterase"/>
    <property type="match status" value="1"/>
</dbReference>
<dbReference type="Gene3D" id="2.30.38.10">
    <property type="entry name" value="Luciferase, Domain 3"/>
    <property type="match status" value="2"/>
</dbReference>
<dbReference type="SUPFAM" id="SSF53474">
    <property type="entry name" value="alpha/beta-Hydrolases"/>
    <property type="match status" value="1"/>
</dbReference>
<feature type="region of interest" description="Disordered" evidence="4">
    <location>
        <begin position="4117"/>
        <end position="4139"/>
    </location>
</feature>
<dbReference type="Gene3D" id="3.30.300.30">
    <property type="match status" value="4"/>
</dbReference>
<dbReference type="FunFam" id="3.40.50.980:FF:000001">
    <property type="entry name" value="Non-ribosomal peptide synthetase"/>
    <property type="match status" value="1"/>
</dbReference>
<dbReference type="Pfam" id="PF13193">
    <property type="entry name" value="AMP-binding_C"/>
    <property type="match status" value="4"/>
</dbReference>
<evidence type="ECO:0000256" key="2">
    <source>
        <dbReference type="ARBA" id="ARBA00022450"/>
    </source>
</evidence>
<dbReference type="PROSITE" id="PS50075">
    <property type="entry name" value="CARRIER"/>
    <property type="match status" value="4"/>
</dbReference>
<dbReference type="FunFam" id="1.10.1200.10:FF:000016">
    <property type="entry name" value="Non-ribosomal peptide synthase"/>
    <property type="match status" value="3"/>
</dbReference>
<dbReference type="InterPro" id="IPR006162">
    <property type="entry name" value="Ppantetheine_attach_site"/>
</dbReference>
<reference evidence="6 7" key="1">
    <citation type="journal article" date="2017" name="Chemistry">
        <title>Isolation, Biosynthesis and Chemical Modifications of Rubterolones A-F: Rare Tropolone Alkaloids from Actinomadura sp. 5-2.</title>
        <authorList>
            <person name="Guo H."/>
            <person name="Benndorf R."/>
            <person name="Leichnitz D."/>
            <person name="Klassen J.L."/>
            <person name="Vollmers J."/>
            <person name="Gorls H."/>
            <person name="Steinacker M."/>
            <person name="Weigel C."/>
            <person name="Dahse H.M."/>
            <person name="Kaster A.K."/>
            <person name="de Beer Z.W."/>
            <person name="Poulsen M."/>
            <person name="Beemelmanns C."/>
        </authorList>
    </citation>
    <scope>NUCLEOTIDE SEQUENCE [LARGE SCALE GENOMIC DNA]</scope>
    <source>
        <strain evidence="6 7">5-2</strain>
    </source>
</reference>
<dbReference type="SUPFAM" id="SSF47336">
    <property type="entry name" value="ACP-like"/>
    <property type="match status" value="4"/>
</dbReference>
<evidence type="ECO:0000313" key="7">
    <source>
        <dbReference type="Proteomes" id="UP000242367"/>
    </source>
</evidence>
<dbReference type="Pfam" id="PF00668">
    <property type="entry name" value="Condensation"/>
    <property type="match status" value="4"/>
</dbReference>
<dbReference type="InterPro" id="IPR001031">
    <property type="entry name" value="Thioesterase"/>
</dbReference>
<dbReference type="Gene3D" id="3.30.559.10">
    <property type="entry name" value="Chloramphenicol acetyltransferase-like domain"/>
    <property type="match status" value="4"/>
</dbReference>
<feature type="domain" description="Carrier" evidence="5">
    <location>
        <begin position="912"/>
        <end position="987"/>
    </location>
</feature>
<dbReference type="InterPro" id="IPR009081">
    <property type="entry name" value="PP-bd_ACP"/>
</dbReference>
<keyword evidence="7" id="KW-1185">Reference proteome</keyword>
<dbReference type="InterPro" id="IPR029058">
    <property type="entry name" value="AB_hydrolase_fold"/>
</dbReference>
<dbReference type="InterPro" id="IPR023213">
    <property type="entry name" value="CAT-like_dom_sf"/>
</dbReference>
<dbReference type="NCBIfam" id="TIGR01733">
    <property type="entry name" value="AA-adenyl-dom"/>
    <property type="match status" value="4"/>
</dbReference>
<dbReference type="InterPro" id="IPR020845">
    <property type="entry name" value="AMP-binding_CS"/>
</dbReference>
<keyword evidence="3" id="KW-0597">Phosphoprotein</keyword>
<dbReference type="InterPro" id="IPR001242">
    <property type="entry name" value="Condensation_dom"/>
</dbReference>
<feature type="domain" description="Carrier" evidence="5">
    <location>
        <begin position="1922"/>
        <end position="1997"/>
    </location>
</feature>
<feature type="domain" description="Carrier" evidence="5">
    <location>
        <begin position="3923"/>
        <end position="3998"/>
    </location>
</feature>
<evidence type="ECO:0000313" key="6">
    <source>
        <dbReference type="EMBL" id="POM25369.1"/>
    </source>
</evidence>
<dbReference type="InterPro" id="IPR042099">
    <property type="entry name" value="ANL_N_sf"/>
</dbReference>
<name>A0A2P4UK37_9ACTN</name>
<dbReference type="InterPro" id="IPR020806">
    <property type="entry name" value="PKS_PP-bd"/>
</dbReference>
<dbReference type="InterPro" id="IPR045851">
    <property type="entry name" value="AMP-bd_C_sf"/>
</dbReference>
<dbReference type="Proteomes" id="UP000242367">
    <property type="component" value="Unassembled WGS sequence"/>
</dbReference>
<dbReference type="Gene3D" id="3.40.50.980">
    <property type="match status" value="4"/>
</dbReference>
<dbReference type="Pfam" id="PF00550">
    <property type="entry name" value="PP-binding"/>
    <property type="match status" value="4"/>
</dbReference>